<dbReference type="Pfam" id="PF00246">
    <property type="entry name" value="Peptidase_M14"/>
    <property type="match status" value="1"/>
</dbReference>
<comment type="caution">
    <text evidence="10">The sequence shown here is derived from an EMBL/GenBank/DDBJ whole genome shotgun (WGS) entry which is preliminary data.</text>
</comment>
<dbReference type="GO" id="GO:0004180">
    <property type="term" value="F:carboxypeptidase activity"/>
    <property type="evidence" value="ECO:0007669"/>
    <property type="project" value="UniProtKB-KW"/>
</dbReference>
<dbReference type="EMBL" id="JBHSED010000046">
    <property type="protein sequence ID" value="MFC4306007.1"/>
    <property type="molecule type" value="Genomic_DNA"/>
</dbReference>
<dbReference type="PANTHER" id="PTHR11705:SF143">
    <property type="entry name" value="SLL0236 PROTEIN"/>
    <property type="match status" value="1"/>
</dbReference>
<comment type="cofactor">
    <cofactor evidence="1">
        <name>Zn(2+)</name>
        <dbReference type="ChEBI" id="CHEBI:29105"/>
    </cofactor>
</comment>
<feature type="region of interest" description="Disordered" evidence="8">
    <location>
        <begin position="159"/>
        <end position="182"/>
    </location>
</feature>
<dbReference type="RefSeq" id="WP_378127527.1">
    <property type="nucleotide sequence ID" value="NZ_JBHSED010000046.1"/>
</dbReference>
<evidence type="ECO:0000256" key="6">
    <source>
        <dbReference type="ARBA" id="ARBA00023049"/>
    </source>
</evidence>
<dbReference type="EC" id="3.4.17.-" evidence="10"/>
<evidence type="ECO:0000256" key="5">
    <source>
        <dbReference type="ARBA" id="ARBA00022833"/>
    </source>
</evidence>
<accession>A0ABV8SF10</accession>
<evidence type="ECO:0000256" key="7">
    <source>
        <dbReference type="PROSITE-ProRule" id="PRU01379"/>
    </source>
</evidence>
<keyword evidence="4 10" id="KW-0378">Hydrolase</keyword>
<comment type="similarity">
    <text evidence="2 7">Belongs to the peptidase M14 family.</text>
</comment>
<name>A0ABV8SF10_9BACL</name>
<evidence type="ECO:0000256" key="1">
    <source>
        <dbReference type="ARBA" id="ARBA00001947"/>
    </source>
</evidence>
<keyword evidence="6" id="KW-0482">Metalloprotease</keyword>
<evidence type="ECO:0000256" key="2">
    <source>
        <dbReference type="ARBA" id="ARBA00005988"/>
    </source>
</evidence>
<protein>
    <submittedName>
        <fullName evidence="10">M14 family metallocarboxypeptidase</fullName>
        <ecNumber evidence="10">3.4.17.-</ecNumber>
    </submittedName>
</protein>
<dbReference type="Proteomes" id="UP001595755">
    <property type="component" value="Unassembled WGS sequence"/>
</dbReference>
<evidence type="ECO:0000259" key="9">
    <source>
        <dbReference type="PROSITE" id="PS52035"/>
    </source>
</evidence>
<sequence>MADEQVYGYERLENDLDRLAHRYSFIRRGSIGTSALGRQIPYLRLGEGPFRWHFNGACHANEWITSWLLMRFAEDYADSCSRQTRFWGKSASDLFSRCTLWIVPMLNPDGVELVRCGVGEGQPLERELRAWNRDSNRFHRWKANARGVDLNDQFPAHWETERQRRSIHAPGPRDYGGEGPLSEPEAQALAELTERADFHAVLALHTQGEEIYWNYRGYEPEESRMWADRMAASAGYRAVYLEGSDAGYKDWFIAQYRRPGFTVEAGWGHNPLPASEAEDIYDDIARLLAEALDCAPLD</sequence>
<dbReference type="PANTHER" id="PTHR11705">
    <property type="entry name" value="PROTEASE FAMILY M14 CARBOXYPEPTIDASE A,B"/>
    <property type="match status" value="1"/>
</dbReference>
<gene>
    <name evidence="10" type="ORF">ACFO1S_21480</name>
</gene>
<evidence type="ECO:0000313" key="10">
    <source>
        <dbReference type="EMBL" id="MFC4306007.1"/>
    </source>
</evidence>
<evidence type="ECO:0000256" key="8">
    <source>
        <dbReference type="SAM" id="MobiDB-lite"/>
    </source>
</evidence>
<reference evidence="11" key="1">
    <citation type="journal article" date="2019" name="Int. J. Syst. Evol. Microbiol.">
        <title>The Global Catalogue of Microorganisms (GCM) 10K type strain sequencing project: providing services to taxonomists for standard genome sequencing and annotation.</title>
        <authorList>
            <consortium name="The Broad Institute Genomics Platform"/>
            <consortium name="The Broad Institute Genome Sequencing Center for Infectious Disease"/>
            <person name="Wu L."/>
            <person name="Ma J."/>
        </authorList>
    </citation>
    <scope>NUCLEOTIDE SEQUENCE [LARGE SCALE GENOMIC DNA]</scope>
    <source>
        <strain evidence="11">CGMCC 4.1641</strain>
    </source>
</reference>
<dbReference type="InterPro" id="IPR000834">
    <property type="entry name" value="Peptidase_M14"/>
</dbReference>
<keyword evidence="11" id="KW-1185">Reference proteome</keyword>
<evidence type="ECO:0000256" key="4">
    <source>
        <dbReference type="ARBA" id="ARBA00022801"/>
    </source>
</evidence>
<dbReference type="CDD" id="cd06229">
    <property type="entry name" value="M14_Endopeptidase_I"/>
    <property type="match status" value="1"/>
</dbReference>
<keyword evidence="3" id="KW-0645">Protease</keyword>
<feature type="domain" description="Peptidase M14" evidence="9">
    <location>
        <begin position="5"/>
        <end position="291"/>
    </location>
</feature>
<feature type="active site" description="Proton donor/acceptor" evidence="7">
    <location>
        <position position="264"/>
    </location>
</feature>
<dbReference type="PROSITE" id="PS52035">
    <property type="entry name" value="PEPTIDASE_M14"/>
    <property type="match status" value="1"/>
</dbReference>
<proteinExistence type="inferred from homology"/>
<dbReference type="SMART" id="SM00631">
    <property type="entry name" value="Zn_pept"/>
    <property type="match status" value="1"/>
</dbReference>
<evidence type="ECO:0000256" key="3">
    <source>
        <dbReference type="ARBA" id="ARBA00022670"/>
    </source>
</evidence>
<dbReference type="Gene3D" id="3.40.630.10">
    <property type="entry name" value="Zn peptidases"/>
    <property type="match status" value="1"/>
</dbReference>
<dbReference type="InterPro" id="IPR034274">
    <property type="entry name" value="ENP1_M14_CPD"/>
</dbReference>
<dbReference type="SUPFAM" id="SSF53187">
    <property type="entry name" value="Zn-dependent exopeptidases"/>
    <property type="match status" value="1"/>
</dbReference>
<keyword evidence="10" id="KW-0121">Carboxypeptidase</keyword>
<organism evidence="10 11">
    <name type="scientific">Cohnella boryungensis</name>
    <dbReference type="NCBI Taxonomy" id="768479"/>
    <lineage>
        <taxon>Bacteria</taxon>
        <taxon>Bacillati</taxon>
        <taxon>Bacillota</taxon>
        <taxon>Bacilli</taxon>
        <taxon>Bacillales</taxon>
        <taxon>Paenibacillaceae</taxon>
        <taxon>Cohnella</taxon>
    </lineage>
</organism>
<keyword evidence="5" id="KW-0862">Zinc</keyword>
<evidence type="ECO:0000313" key="11">
    <source>
        <dbReference type="Proteomes" id="UP001595755"/>
    </source>
</evidence>